<dbReference type="EMBL" id="CP001737">
    <property type="protein sequence ID" value="ACV78412.1"/>
    <property type="molecule type" value="Genomic_DNA"/>
</dbReference>
<evidence type="ECO:0000256" key="7">
    <source>
        <dbReference type="ARBA" id="ARBA00023211"/>
    </source>
</evidence>
<proteinExistence type="inferred from homology"/>
<organism evidence="12 13">
    <name type="scientific">Nakamurella multipartita (strain ATCC 700099 / DSM 44233 / CIP 104796 / JCM 9543 / NBRC 105858 / Y-104)</name>
    <name type="common">Microsphaera multipartita</name>
    <dbReference type="NCBI Taxonomy" id="479431"/>
    <lineage>
        <taxon>Bacteria</taxon>
        <taxon>Bacillati</taxon>
        <taxon>Actinomycetota</taxon>
        <taxon>Actinomycetes</taxon>
        <taxon>Nakamurellales</taxon>
        <taxon>Nakamurellaceae</taxon>
        <taxon>Nakamurella</taxon>
    </lineage>
</organism>
<evidence type="ECO:0000256" key="3">
    <source>
        <dbReference type="ARBA" id="ARBA00012057"/>
    </source>
</evidence>
<evidence type="ECO:0000256" key="10">
    <source>
        <dbReference type="HAMAP-Rule" id="MF_00202"/>
    </source>
</evidence>
<dbReference type="HAMAP" id="MF_00202">
    <property type="entry name" value="Idi"/>
    <property type="match status" value="1"/>
</dbReference>
<comment type="subcellular location">
    <subcellularLocation>
        <location evidence="10">Cytoplasm</location>
    </subcellularLocation>
</comment>
<dbReference type="GO" id="GO:0008299">
    <property type="term" value="P:isoprenoid biosynthetic process"/>
    <property type="evidence" value="ECO:0007669"/>
    <property type="project" value="UniProtKB-UniRule"/>
</dbReference>
<feature type="domain" description="Nudix hydrolase" evidence="11">
    <location>
        <begin position="57"/>
        <end position="190"/>
    </location>
</feature>
<comment type="catalytic activity">
    <reaction evidence="10">
        <text>isopentenyl diphosphate = dimethylallyl diphosphate</text>
        <dbReference type="Rhea" id="RHEA:23284"/>
        <dbReference type="ChEBI" id="CHEBI:57623"/>
        <dbReference type="ChEBI" id="CHEBI:128769"/>
        <dbReference type="EC" id="5.3.3.2"/>
    </reaction>
</comment>
<feature type="binding site" evidence="10">
    <location>
        <position position="52"/>
    </location>
    <ligand>
        <name>Mn(2+)</name>
        <dbReference type="ChEBI" id="CHEBI:29035"/>
    </ligand>
</feature>
<feature type="active site" evidence="10">
    <location>
        <position position="94"/>
    </location>
</feature>
<dbReference type="GO" id="GO:0004452">
    <property type="term" value="F:isopentenyl-diphosphate delta-isomerase activity"/>
    <property type="evidence" value="ECO:0007669"/>
    <property type="project" value="UniProtKB-UniRule"/>
</dbReference>
<keyword evidence="6 10" id="KW-0460">Magnesium</keyword>
<keyword evidence="9 10" id="KW-0413">Isomerase</keyword>
<comment type="pathway">
    <text evidence="1 10">Isoprenoid biosynthesis; dimethylallyl diphosphate biosynthesis; dimethylallyl diphosphate from isopentenyl diphosphate: step 1/1.</text>
</comment>
<dbReference type="InParanoid" id="C8XI43"/>
<dbReference type="HOGENOM" id="CLU_060552_2_0_11"/>
<dbReference type="PROSITE" id="PS51462">
    <property type="entry name" value="NUDIX"/>
    <property type="match status" value="1"/>
</dbReference>
<reference evidence="13" key="1">
    <citation type="submission" date="2009-09" db="EMBL/GenBank/DDBJ databases">
        <title>The complete genome of Nakamurella multipartita DSM 44233.</title>
        <authorList>
            <consortium name="US DOE Joint Genome Institute (JGI-PGF)"/>
            <person name="Lucas S."/>
            <person name="Copeland A."/>
            <person name="Lapidus A."/>
            <person name="Glavina del Rio T."/>
            <person name="Dalin E."/>
            <person name="Tice H."/>
            <person name="Bruce D."/>
            <person name="Goodwin L."/>
            <person name="Pitluck S."/>
            <person name="Kyrpides N."/>
            <person name="Mavromatis K."/>
            <person name="Ivanova N."/>
            <person name="Ovchinnikova G."/>
            <person name="Sims D."/>
            <person name="Meincke L."/>
            <person name="Brettin T."/>
            <person name="Detter J.C."/>
            <person name="Han C."/>
            <person name="Larimer F."/>
            <person name="Land M."/>
            <person name="Hauser L."/>
            <person name="Markowitz V."/>
            <person name="Cheng J.-F."/>
            <person name="Hugenholtz P."/>
            <person name="Woyke T."/>
            <person name="Wu D."/>
            <person name="Klenk H.-P."/>
            <person name="Eisen J.A."/>
        </authorList>
    </citation>
    <scope>NUCLEOTIDE SEQUENCE [LARGE SCALE GENOMIC DNA]</scope>
    <source>
        <strain evidence="13">ATCC 700099 / DSM 44233 / CIP 104796 / JCM 9543 / NBRC 105858 / Y-104</strain>
    </source>
</reference>
<comment type="function">
    <text evidence="10">Catalyzes the 1,3-allylic rearrangement of the homoallylic substrate isopentenyl (IPP) to its highly electrophilic allylic isomer, dimethylallyl diphosphate (DMAPP).</text>
</comment>
<feature type="binding site" evidence="10">
    <location>
        <position position="59"/>
    </location>
    <ligand>
        <name>Mn(2+)</name>
        <dbReference type="ChEBI" id="CHEBI:29035"/>
    </ligand>
</feature>
<dbReference type="SUPFAM" id="SSF55811">
    <property type="entry name" value="Nudix"/>
    <property type="match status" value="1"/>
</dbReference>
<keyword evidence="8 10" id="KW-0414">Isoprene biosynthesis</keyword>
<dbReference type="GO" id="GO:0005737">
    <property type="term" value="C:cytoplasm"/>
    <property type="evidence" value="ECO:0007669"/>
    <property type="project" value="UniProtKB-SubCell"/>
</dbReference>
<dbReference type="Proteomes" id="UP000002218">
    <property type="component" value="Chromosome"/>
</dbReference>
<dbReference type="InterPro" id="IPR011876">
    <property type="entry name" value="IsopentenylPP_isomerase_typ1"/>
</dbReference>
<keyword evidence="13" id="KW-1185">Reference proteome</keyword>
<evidence type="ECO:0000256" key="6">
    <source>
        <dbReference type="ARBA" id="ARBA00022842"/>
    </source>
</evidence>
<dbReference type="NCBIfam" id="TIGR02150">
    <property type="entry name" value="IPP_isom_1"/>
    <property type="match status" value="1"/>
</dbReference>
<dbReference type="GO" id="GO:0050992">
    <property type="term" value="P:dimethylallyl diphosphate biosynthetic process"/>
    <property type="evidence" value="ECO:0007669"/>
    <property type="project" value="UniProtKB-UniRule"/>
</dbReference>
<comment type="similarity">
    <text evidence="2 10">Belongs to the IPP isomerase type 1 family.</text>
</comment>
<dbReference type="InterPro" id="IPR000086">
    <property type="entry name" value="NUDIX_hydrolase_dom"/>
</dbReference>
<dbReference type="Gene3D" id="3.90.79.10">
    <property type="entry name" value="Nucleoside Triphosphate Pyrophosphohydrolase"/>
    <property type="match status" value="1"/>
</dbReference>
<evidence type="ECO:0000256" key="8">
    <source>
        <dbReference type="ARBA" id="ARBA00023229"/>
    </source>
</evidence>
<dbReference type="RefSeq" id="WP_015747310.1">
    <property type="nucleotide sequence ID" value="NC_013235.1"/>
</dbReference>
<accession>C8XI43</accession>
<feature type="active site" evidence="10">
    <location>
        <position position="142"/>
    </location>
</feature>
<evidence type="ECO:0000256" key="9">
    <source>
        <dbReference type="ARBA" id="ARBA00023235"/>
    </source>
</evidence>
<dbReference type="GO" id="GO:0046872">
    <property type="term" value="F:metal ion binding"/>
    <property type="evidence" value="ECO:0007669"/>
    <property type="project" value="UniProtKB-KW"/>
</dbReference>
<dbReference type="KEGG" id="nml:Namu_2029"/>
<dbReference type="Pfam" id="PF00293">
    <property type="entry name" value="NUDIX"/>
    <property type="match status" value="1"/>
</dbReference>
<dbReference type="STRING" id="479431.Namu_2029"/>
<feature type="binding site" evidence="10">
    <location>
        <position position="114"/>
    </location>
    <ligand>
        <name>Mg(2+)</name>
        <dbReference type="ChEBI" id="CHEBI:18420"/>
    </ligand>
</feature>
<sequence length="210" mass="23063">MPPIRHPLFDPMHPGRLHRPPFPLSPLDENEQVVLVDEAGTAIGTADKATVHGAHTPRHLAFSCYGFRADGRLLVTRRAHDKATFPSVWTNTACGHPAPGESPAQAATRRLRYELGVQPRELTMALPDFSYRAFDGTVEENELCPVLVCRIDDDPQPRADEVGEWAWWSWAQFLAAAADPESGLSPWSREQAPLLDAVLGRIGDDGGSGR</sequence>
<evidence type="ECO:0000256" key="5">
    <source>
        <dbReference type="ARBA" id="ARBA00022723"/>
    </source>
</evidence>
<dbReference type="NCBIfam" id="NF002995">
    <property type="entry name" value="PRK03759.1"/>
    <property type="match status" value="1"/>
</dbReference>
<feature type="binding site" evidence="10">
    <location>
        <position position="142"/>
    </location>
    <ligand>
        <name>Mn(2+)</name>
        <dbReference type="ChEBI" id="CHEBI:29035"/>
    </ligand>
</feature>
<dbReference type="InterPro" id="IPR056375">
    <property type="entry name" value="Idi_bact"/>
</dbReference>
<dbReference type="PANTHER" id="PTHR10885">
    <property type="entry name" value="ISOPENTENYL-DIPHOSPHATE DELTA-ISOMERASE"/>
    <property type="match status" value="1"/>
</dbReference>
<dbReference type="UniPathway" id="UPA00059">
    <property type="reaction ID" value="UER00104"/>
</dbReference>
<feature type="binding site" evidence="10">
    <location>
        <position position="96"/>
    </location>
    <ligand>
        <name>Mn(2+)</name>
        <dbReference type="ChEBI" id="CHEBI:29035"/>
    </ligand>
</feature>
<comment type="cofactor">
    <cofactor evidence="10">
        <name>Mg(2+)</name>
        <dbReference type="ChEBI" id="CHEBI:18420"/>
    </cofactor>
    <text evidence="10">Binds 1 Mg(2+) ion per subunit. The magnesium ion binds only when substrate is bound.</text>
</comment>
<dbReference type="FunCoup" id="C8XI43">
    <property type="interactions" value="314"/>
</dbReference>
<evidence type="ECO:0000313" key="13">
    <source>
        <dbReference type="Proteomes" id="UP000002218"/>
    </source>
</evidence>
<name>C8XI43_NAKMY</name>
<protein>
    <recommendedName>
        <fullName evidence="3 10">Isopentenyl-diphosphate Delta-isomerase</fullName>
        <shortName evidence="10">IPP isomerase</shortName>
        <ecNumber evidence="3 10">5.3.3.2</ecNumber>
    </recommendedName>
    <alternativeName>
        <fullName evidence="10">IPP:DMAPP isomerase</fullName>
    </alternativeName>
    <alternativeName>
        <fullName evidence="10">Isopentenyl pyrophosphate isomerase</fullName>
    </alternativeName>
</protein>
<evidence type="ECO:0000256" key="1">
    <source>
        <dbReference type="ARBA" id="ARBA00004826"/>
    </source>
</evidence>
<feature type="binding site" evidence="10">
    <location>
        <position position="140"/>
    </location>
    <ligand>
        <name>Mn(2+)</name>
        <dbReference type="ChEBI" id="CHEBI:29035"/>
    </ligand>
</feature>
<gene>
    <name evidence="10" type="primary">idi</name>
    <name evidence="12" type="ordered locus">Namu_2029</name>
</gene>
<reference evidence="12 13" key="2">
    <citation type="journal article" date="2010" name="Stand. Genomic Sci.">
        <title>Complete genome sequence of Nakamurella multipartita type strain (Y-104).</title>
        <authorList>
            <person name="Tice H."/>
            <person name="Mayilraj S."/>
            <person name="Sims D."/>
            <person name="Lapidus A."/>
            <person name="Nolan M."/>
            <person name="Lucas S."/>
            <person name="Glavina Del Rio T."/>
            <person name="Copeland A."/>
            <person name="Cheng J.F."/>
            <person name="Meincke L."/>
            <person name="Bruce D."/>
            <person name="Goodwin L."/>
            <person name="Pitluck S."/>
            <person name="Ivanova N."/>
            <person name="Mavromatis K."/>
            <person name="Ovchinnikova G."/>
            <person name="Pati A."/>
            <person name="Chen A."/>
            <person name="Palaniappan K."/>
            <person name="Land M."/>
            <person name="Hauser L."/>
            <person name="Chang Y.J."/>
            <person name="Jeffries C.D."/>
            <person name="Detter J.C."/>
            <person name="Brettin T."/>
            <person name="Rohde M."/>
            <person name="Goker M."/>
            <person name="Bristow J."/>
            <person name="Eisen J.A."/>
            <person name="Markowitz V."/>
            <person name="Hugenholtz P."/>
            <person name="Kyrpides N.C."/>
            <person name="Klenk H.P."/>
            <person name="Chen F."/>
        </authorList>
    </citation>
    <scope>NUCLEOTIDE SEQUENCE [LARGE SCALE GENOMIC DNA]</scope>
    <source>
        <strain evidence="13">ATCC 700099 / DSM 44233 / CIP 104796 / JCM 9543 / NBRC 105858 / Y-104</strain>
    </source>
</reference>
<dbReference type="AlphaFoldDB" id="C8XI43"/>
<comment type="cofactor">
    <cofactor evidence="10">
        <name>Mn(2+)</name>
        <dbReference type="ChEBI" id="CHEBI:29035"/>
    </cofactor>
    <text evidence="10">Binds 1 Mn(2+) ion per subunit.</text>
</comment>
<dbReference type="eggNOG" id="COG1443">
    <property type="taxonomic scope" value="Bacteria"/>
</dbReference>
<dbReference type="CDD" id="cd02885">
    <property type="entry name" value="NUDIX_IPP_Isomerase"/>
    <property type="match status" value="1"/>
</dbReference>
<keyword evidence="4 10" id="KW-0963">Cytoplasm</keyword>
<dbReference type="PANTHER" id="PTHR10885:SF0">
    <property type="entry name" value="ISOPENTENYL-DIPHOSPHATE DELTA-ISOMERASE"/>
    <property type="match status" value="1"/>
</dbReference>
<evidence type="ECO:0000256" key="4">
    <source>
        <dbReference type="ARBA" id="ARBA00022490"/>
    </source>
</evidence>
<dbReference type="InterPro" id="IPR015797">
    <property type="entry name" value="NUDIX_hydrolase-like_dom_sf"/>
</dbReference>
<evidence type="ECO:0000313" key="12">
    <source>
        <dbReference type="EMBL" id="ACV78412.1"/>
    </source>
</evidence>
<keyword evidence="5 10" id="KW-0479">Metal-binding</keyword>
<dbReference type="EC" id="5.3.3.2" evidence="3 10"/>
<keyword evidence="7 10" id="KW-0464">Manganese</keyword>
<evidence type="ECO:0000256" key="2">
    <source>
        <dbReference type="ARBA" id="ARBA00007579"/>
    </source>
</evidence>
<evidence type="ECO:0000259" key="11">
    <source>
        <dbReference type="PROSITE" id="PS51462"/>
    </source>
</evidence>